<evidence type="ECO:0000313" key="6">
    <source>
        <dbReference type="EMBL" id="AUS05115.1"/>
    </source>
</evidence>
<dbReference type="Pfam" id="PF01420">
    <property type="entry name" value="Methylase_S"/>
    <property type="match status" value="2"/>
</dbReference>
<keyword evidence="3" id="KW-0238">DNA-binding</keyword>
<evidence type="ECO:0000313" key="7">
    <source>
        <dbReference type="Proteomes" id="UP000236592"/>
    </source>
</evidence>
<dbReference type="Gene3D" id="3.90.220.20">
    <property type="entry name" value="DNA methylase specificity domains"/>
    <property type="match status" value="2"/>
</dbReference>
<dbReference type="EMBL" id="CP025938">
    <property type="protein sequence ID" value="AUS05115.1"/>
    <property type="molecule type" value="Genomic_DNA"/>
</dbReference>
<sequence>MYFEFYKGVDMREGWEVKTLDEICEKIFAGGDKPKDSFSEIKTEEYNVPIYANGEKNKGLYGYTKKPRVLKPSITVSARGTIGYSEIRREPFYPIVRLIVLTPNLNCTFSEFLQYFLGGLDFKNSGTSIPQLTVPMIKKYKIPIPPLQEQQQIVAILDKAFKAIDQAKANIEKNIENAKELFQSKLNAIFSQKGDGWEEKTLGEVVKYDKTKYSATNRPYVGLENIESNTGTYLGSLEAHEVKSSTFQFDERHVLYGRLRPYLNKVLVPKFAGHCSTEIFPILPGQEVLREFLFYWLMSPLIVSKIDATWTGARMPRANMNEVIKFKINITSIENQKEIIKELTLLKIEIKNLESKYKNLINNIEELKKSILQKAFAGELTSKEVVV</sequence>
<organism evidence="6 7">
    <name type="scientific">Pseudotamlana carrageenivorans</name>
    <dbReference type="NCBI Taxonomy" id="2069432"/>
    <lineage>
        <taxon>Bacteria</taxon>
        <taxon>Pseudomonadati</taxon>
        <taxon>Bacteroidota</taxon>
        <taxon>Flavobacteriia</taxon>
        <taxon>Flavobacteriales</taxon>
        <taxon>Flavobacteriaceae</taxon>
        <taxon>Pseudotamlana</taxon>
    </lineage>
</organism>
<proteinExistence type="inferred from homology"/>
<dbReference type="GO" id="GO:0003677">
    <property type="term" value="F:DNA binding"/>
    <property type="evidence" value="ECO:0007669"/>
    <property type="project" value="UniProtKB-KW"/>
</dbReference>
<dbReference type="Proteomes" id="UP000236592">
    <property type="component" value="Chromosome"/>
</dbReference>
<feature type="coiled-coil region" evidence="4">
    <location>
        <begin position="157"/>
        <end position="188"/>
    </location>
</feature>
<keyword evidence="7" id="KW-1185">Reference proteome</keyword>
<dbReference type="InterPro" id="IPR051212">
    <property type="entry name" value="Type-I_RE_S_subunit"/>
</dbReference>
<feature type="domain" description="Type I restriction modification DNA specificity" evidence="5">
    <location>
        <begin position="195"/>
        <end position="357"/>
    </location>
</feature>
<dbReference type="PANTHER" id="PTHR43140:SF1">
    <property type="entry name" value="TYPE I RESTRICTION ENZYME ECOKI SPECIFICITY SUBUNIT"/>
    <property type="match status" value="1"/>
</dbReference>
<feature type="coiled-coil region" evidence="4">
    <location>
        <begin position="336"/>
        <end position="370"/>
    </location>
</feature>
<dbReference type="REBASE" id="230087">
    <property type="entry name" value="S.TspUJ94II"/>
</dbReference>
<protein>
    <recommendedName>
        <fullName evidence="5">Type I restriction modification DNA specificity domain-containing protein</fullName>
    </recommendedName>
</protein>
<gene>
    <name evidence="6" type="ORF">C1A40_06370</name>
</gene>
<feature type="domain" description="Type I restriction modification DNA specificity" evidence="5">
    <location>
        <begin position="13"/>
        <end position="176"/>
    </location>
</feature>
<reference evidence="7" key="1">
    <citation type="submission" date="2018-01" db="EMBL/GenBank/DDBJ databases">
        <title>Complete genome of Tamlana sp. UJ94.</title>
        <authorList>
            <person name="Jung J."/>
            <person name="Chung D."/>
            <person name="Bae S.S."/>
            <person name="Baek K."/>
        </authorList>
    </citation>
    <scope>NUCLEOTIDE SEQUENCE [LARGE SCALE GENOMIC DNA]</scope>
    <source>
        <strain evidence="7">UJ94</strain>
    </source>
</reference>
<dbReference type="GO" id="GO:0009307">
    <property type="term" value="P:DNA restriction-modification system"/>
    <property type="evidence" value="ECO:0007669"/>
    <property type="project" value="UniProtKB-KW"/>
</dbReference>
<dbReference type="PANTHER" id="PTHR43140">
    <property type="entry name" value="TYPE-1 RESTRICTION ENZYME ECOKI SPECIFICITY PROTEIN"/>
    <property type="match status" value="1"/>
</dbReference>
<dbReference type="InterPro" id="IPR044946">
    <property type="entry name" value="Restrct_endonuc_typeI_TRD_sf"/>
</dbReference>
<name>A0A2I7SGT8_9FLAO</name>
<comment type="similarity">
    <text evidence="1">Belongs to the type-I restriction system S methylase family.</text>
</comment>
<dbReference type="AlphaFoldDB" id="A0A2I7SGT8"/>
<evidence type="ECO:0000256" key="3">
    <source>
        <dbReference type="ARBA" id="ARBA00023125"/>
    </source>
</evidence>
<dbReference type="SUPFAM" id="SSF116734">
    <property type="entry name" value="DNA methylase specificity domain"/>
    <property type="match status" value="2"/>
</dbReference>
<evidence type="ECO:0000256" key="1">
    <source>
        <dbReference type="ARBA" id="ARBA00010923"/>
    </source>
</evidence>
<keyword evidence="4" id="KW-0175">Coiled coil</keyword>
<dbReference type="KEGG" id="taj:C1A40_06370"/>
<evidence type="ECO:0000256" key="4">
    <source>
        <dbReference type="SAM" id="Coils"/>
    </source>
</evidence>
<keyword evidence="2" id="KW-0680">Restriction system</keyword>
<dbReference type="InterPro" id="IPR000055">
    <property type="entry name" value="Restrct_endonuc_typeI_TRD"/>
</dbReference>
<evidence type="ECO:0000259" key="5">
    <source>
        <dbReference type="Pfam" id="PF01420"/>
    </source>
</evidence>
<evidence type="ECO:0000256" key="2">
    <source>
        <dbReference type="ARBA" id="ARBA00022747"/>
    </source>
</evidence>
<accession>A0A2I7SGT8</accession>